<gene>
    <name evidence="3" type="ORF">MNBD_NITROSPIRAE01-1059</name>
</gene>
<dbReference type="AlphaFoldDB" id="A0A3B1D2W0"/>
<feature type="domain" description="UspA" evidence="2">
    <location>
        <begin position="182"/>
        <end position="300"/>
    </location>
</feature>
<accession>A0A3B1D2W0</accession>
<evidence type="ECO:0000259" key="2">
    <source>
        <dbReference type="Pfam" id="PF00582"/>
    </source>
</evidence>
<dbReference type="InterPro" id="IPR014729">
    <property type="entry name" value="Rossmann-like_a/b/a_fold"/>
</dbReference>
<dbReference type="SUPFAM" id="SSF52402">
    <property type="entry name" value="Adenine nucleotide alpha hydrolases-like"/>
    <property type="match status" value="2"/>
</dbReference>
<feature type="domain" description="UspA" evidence="2">
    <location>
        <begin position="2"/>
        <end position="174"/>
    </location>
</feature>
<proteinExistence type="inferred from homology"/>
<dbReference type="PANTHER" id="PTHR46268:SF6">
    <property type="entry name" value="UNIVERSAL STRESS PROTEIN UP12"/>
    <property type="match status" value="1"/>
</dbReference>
<dbReference type="EMBL" id="UOGF01000071">
    <property type="protein sequence ID" value="VAX31143.1"/>
    <property type="molecule type" value="Genomic_DNA"/>
</dbReference>
<protein>
    <recommendedName>
        <fullName evidence="2">UspA domain-containing protein</fullName>
    </recommendedName>
</protein>
<dbReference type="InterPro" id="IPR006016">
    <property type="entry name" value="UspA"/>
</dbReference>
<dbReference type="PRINTS" id="PR01438">
    <property type="entry name" value="UNVRSLSTRESS"/>
</dbReference>
<organism evidence="3">
    <name type="scientific">hydrothermal vent metagenome</name>
    <dbReference type="NCBI Taxonomy" id="652676"/>
    <lineage>
        <taxon>unclassified sequences</taxon>
        <taxon>metagenomes</taxon>
        <taxon>ecological metagenomes</taxon>
    </lineage>
</organism>
<evidence type="ECO:0000313" key="3">
    <source>
        <dbReference type="EMBL" id="VAX31143.1"/>
    </source>
</evidence>
<dbReference type="InterPro" id="IPR006015">
    <property type="entry name" value="Universal_stress_UspA"/>
</dbReference>
<dbReference type="Pfam" id="PF00582">
    <property type="entry name" value="Usp"/>
    <property type="match status" value="2"/>
</dbReference>
<dbReference type="CDD" id="cd00293">
    <property type="entry name" value="USP-like"/>
    <property type="match status" value="2"/>
</dbReference>
<reference evidence="3" key="1">
    <citation type="submission" date="2018-06" db="EMBL/GenBank/DDBJ databases">
        <authorList>
            <person name="Zhirakovskaya E."/>
        </authorList>
    </citation>
    <scope>NUCLEOTIDE SEQUENCE</scope>
</reference>
<dbReference type="PANTHER" id="PTHR46268">
    <property type="entry name" value="STRESS RESPONSE PROTEIN NHAX"/>
    <property type="match status" value="1"/>
</dbReference>
<name>A0A3B1D2W0_9ZZZZ</name>
<sequence>MKVLMCTDGESYAEDAIRFGGRLAKAMNADVSILHVRPPISPRNRVLLTTARKKLGEWNLEIPGVDSLIRAKEILTEIGLTKTAPLKEEKVSRAFRVDVHGATELHLIGLRGEMVRLRLREGHPVNEILEEADFGDYDLVIIGSRGHKGYSTHFVGSTALRVSDLAACSVLIAKNIKAENTFLLCTDGSRLAERAEIIGAEIAQKMGAKMTILSVAEGEENKEEAMQLTRRADMILSQLGVNAEQKTRVGRPSEEIIDEAKDHDIVVMGASGSSAVKKFFLGSTPLKVIEYGECPVLVVREKRGKISLQGTN</sequence>
<dbReference type="Gene3D" id="3.40.50.620">
    <property type="entry name" value="HUPs"/>
    <property type="match status" value="2"/>
</dbReference>
<evidence type="ECO:0000256" key="1">
    <source>
        <dbReference type="ARBA" id="ARBA00008791"/>
    </source>
</evidence>
<comment type="similarity">
    <text evidence="1">Belongs to the universal stress protein A family.</text>
</comment>